<dbReference type="Proteomes" id="UP000193560">
    <property type="component" value="Unassembled WGS sequence"/>
</dbReference>
<evidence type="ECO:0000313" key="2">
    <source>
        <dbReference type="EMBL" id="ORZ11864.1"/>
    </source>
</evidence>
<sequence length="220" mass="26405">MSQSAITNLENKIKHLRNDIETTKRFFDQKMTLLLEQSDLLQRQLHLELQHQQELQLQQQEQGQETKREEQRQQTPLESRARDLIEPKHTIKKNKDGTPRTVHHVISHFREGLKSLLGKNNIETELEIFKREANKTVSEIKEDYPMYRKAAWREVPKHIRIQACYDFENCLSNQPHNIPINRAENMWMTSIIADYWANKRRKKDIQQRLEEDDDSFPEHD</sequence>
<organism evidence="2 3">
    <name type="scientific">Absidia repens</name>
    <dbReference type="NCBI Taxonomy" id="90262"/>
    <lineage>
        <taxon>Eukaryota</taxon>
        <taxon>Fungi</taxon>
        <taxon>Fungi incertae sedis</taxon>
        <taxon>Mucoromycota</taxon>
        <taxon>Mucoromycotina</taxon>
        <taxon>Mucoromycetes</taxon>
        <taxon>Mucorales</taxon>
        <taxon>Cunninghamellaceae</taxon>
        <taxon>Absidia</taxon>
    </lineage>
</organism>
<name>A0A1X2I8S3_9FUNG</name>
<gene>
    <name evidence="2" type="ORF">BCR42DRAFT_420777</name>
</gene>
<comment type="caution">
    <text evidence="2">The sequence shown here is derived from an EMBL/GenBank/DDBJ whole genome shotgun (WGS) entry which is preliminary data.</text>
</comment>
<proteinExistence type="predicted"/>
<protein>
    <submittedName>
        <fullName evidence="2">Uncharacterized protein</fullName>
    </submittedName>
</protein>
<dbReference type="AlphaFoldDB" id="A0A1X2I8S3"/>
<evidence type="ECO:0000313" key="3">
    <source>
        <dbReference type="Proteomes" id="UP000193560"/>
    </source>
</evidence>
<dbReference type="EMBL" id="MCGE01000020">
    <property type="protein sequence ID" value="ORZ11864.1"/>
    <property type="molecule type" value="Genomic_DNA"/>
</dbReference>
<keyword evidence="3" id="KW-1185">Reference proteome</keyword>
<accession>A0A1X2I8S3</accession>
<feature type="region of interest" description="Disordered" evidence="1">
    <location>
        <begin position="58"/>
        <end position="98"/>
    </location>
</feature>
<feature type="compositionally biased region" description="Basic and acidic residues" evidence="1">
    <location>
        <begin position="79"/>
        <end position="98"/>
    </location>
</feature>
<reference evidence="2 3" key="1">
    <citation type="submission" date="2016-07" db="EMBL/GenBank/DDBJ databases">
        <title>Pervasive Adenine N6-methylation of Active Genes in Fungi.</title>
        <authorList>
            <consortium name="DOE Joint Genome Institute"/>
            <person name="Mondo S.J."/>
            <person name="Dannebaum R.O."/>
            <person name="Kuo R.C."/>
            <person name="Labutti K."/>
            <person name="Haridas S."/>
            <person name="Kuo A."/>
            <person name="Salamov A."/>
            <person name="Ahrendt S.R."/>
            <person name="Lipzen A."/>
            <person name="Sullivan W."/>
            <person name="Andreopoulos W.B."/>
            <person name="Clum A."/>
            <person name="Lindquist E."/>
            <person name="Daum C."/>
            <person name="Ramamoorthy G.K."/>
            <person name="Gryganskyi A."/>
            <person name="Culley D."/>
            <person name="Magnuson J.K."/>
            <person name="James T.Y."/>
            <person name="O'Malley M.A."/>
            <person name="Stajich J.E."/>
            <person name="Spatafora J.W."/>
            <person name="Visel A."/>
            <person name="Grigoriev I.V."/>
        </authorList>
    </citation>
    <scope>NUCLEOTIDE SEQUENCE [LARGE SCALE GENOMIC DNA]</scope>
    <source>
        <strain evidence="2 3">NRRL 1336</strain>
    </source>
</reference>
<evidence type="ECO:0000256" key="1">
    <source>
        <dbReference type="SAM" id="MobiDB-lite"/>
    </source>
</evidence>